<dbReference type="Gene3D" id="2.60.40.10">
    <property type="entry name" value="Immunoglobulins"/>
    <property type="match status" value="1"/>
</dbReference>
<dbReference type="SUPFAM" id="SSF63829">
    <property type="entry name" value="Calcium-dependent phosphotriesterase"/>
    <property type="match status" value="1"/>
</dbReference>
<keyword evidence="6" id="KW-1185">Reference proteome</keyword>
<evidence type="ECO:0000256" key="2">
    <source>
        <dbReference type="SAM" id="Phobius"/>
    </source>
</evidence>
<dbReference type="InterPro" id="IPR013783">
    <property type="entry name" value="Ig-like_fold"/>
</dbReference>
<keyword evidence="2" id="KW-1133">Transmembrane helix</keyword>
<dbReference type="Pfam" id="PF07495">
    <property type="entry name" value="Y_Y_Y"/>
    <property type="match status" value="1"/>
</dbReference>
<dbReference type="InterPro" id="IPR011123">
    <property type="entry name" value="Y_Y_Y"/>
</dbReference>
<feature type="domain" description="Two component regulator three Y" evidence="4">
    <location>
        <begin position="646"/>
        <end position="695"/>
    </location>
</feature>
<dbReference type="KEGG" id="chyd:H4K34_05545"/>
<evidence type="ECO:0000259" key="4">
    <source>
        <dbReference type="Pfam" id="PF07495"/>
    </source>
</evidence>
<dbReference type="SUPFAM" id="SSF50998">
    <property type="entry name" value="Quinoprotein alcohol dehydrogenase-like"/>
    <property type="match status" value="1"/>
</dbReference>
<dbReference type="AlphaFoldDB" id="A0A7H0VHV6"/>
<gene>
    <name evidence="5" type="ORF">H4K34_05545</name>
</gene>
<dbReference type="PANTHER" id="PTHR34220">
    <property type="entry name" value="SENSOR HISTIDINE KINASE YPDA"/>
    <property type="match status" value="1"/>
</dbReference>
<keyword evidence="1" id="KW-0175">Coiled coil</keyword>
<dbReference type="Gene3D" id="3.30.565.10">
    <property type="entry name" value="Histidine kinase-like ATPase, C-terminal domain"/>
    <property type="match status" value="1"/>
</dbReference>
<name>A0A7H0VHV6_9FLAO</name>
<proteinExistence type="predicted"/>
<protein>
    <submittedName>
        <fullName evidence="5">Histidine kinase</fullName>
    </submittedName>
</protein>
<keyword evidence="5" id="KW-0418">Kinase</keyword>
<dbReference type="InterPro" id="IPR011047">
    <property type="entry name" value="Quinoprotein_ADH-like_sf"/>
</dbReference>
<dbReference type="InterPro" id="IPR050640">
    <property type="entry name" value="Bact_2-comp_sensor_kinase"/>
</dbReference>
<dbReference type="Gene3D" id="2.130.10.10">
    <property type="entry name" value="YVTN repeat-like/Quinoprotein amine dehydrogenase"/>
    <property type="match status" value="3"/>
</dbReference>
<evidence type="ECO:0000313" key="6">
    <source>
        <dbReference type="Proteomes" id="UP000516305"/>
    </source>
</evidence>
<feature type="domain" description="Signal transduction histidine kinase internal region" evidence="3">
    <location>
        <begin position="752"/>
        <end position="831"/>
    </location>
</feature>
<feature type="transmembrane region" description="Helical" evidence="2">
    <location>
        <begin position="713"/>
        <end position="731"/>
    </location>
</feature>
<dbReference type="EMBL" id="CP060139">
    <property type="protein sequence ID" value="QNR25304.1"/>
    <property type="molecule type" value="Genomic_DNA"/>
</dbReference>
<organism evidence="5 6">
    <name type="scientific">Croceimicrobium hydrocarbonivorans</name>
    <dbReference type="NCBI Taxonomy" id="2761580"/>
    <lineage>
        <taxon>Bacteria</taxon>
        <taxon>Pseudomonadati</taxon>
        <taxon>Bacteroidota</taxon>
        <taxon>Flavobacteriia</taxon>
        <taxon>Flavobacteriales</taxon>
        <taxon>Owenweeksiaceae</taxon>
        <taxon>Croceimicrobium</taxon>
    </lineage>
</organism>
<dbReference type="InterPro" id="IPR015943">
    <property type="entry name" value="WD40/YVTN_repeat-like_dom_sf"/>
</dbReference>
<accession>A0A7H0VHV6</accession>
<dbReference type="Proteomes" id="UP000516305">
    <property type="component" value="Chromosome"/>
</dbReference>
<evidence type="ECO:0000259" key="3">
    <source>
        <dbReference type="Pfam" id="PF06580"/>
    </source>
</evidence>
<keyword evidence="2" id="KW-0812">Transmembrane</keyword>
<reference evidence="5 6" key="1">
    <citation type="submission" date="2020-08" db="EMBL/GenBank/DDBJ databases">
        <title>Croceimicrobium hydrocarbonivorans gen. nov., sp. nov., a novel marine bacterium isolated from a bacterial consortium that degrades polyethylene terephthalate.</title>
        <authorList>
            <person name="Liu R."/>
        </authorList>
    </citation>
    <scope>NUCLEOTIDE SEQUENCE [LARGE SCALE GENOMIC DNA]</scope>
    <source>
        <strain evidence="5 6">A20-9</strain>
    </source>
</reference>
<dbReference type="PANTHER" id="PTHR34220:SF7">
    <property type="entry name" value="SENSOR HISTIDINE KINASE YPDA"/>
    <property type="match status" value="1"/>
</dbReference>
<dbReference type="SUPFAM" id="SSF55874">
    <property type="entry name" value="ATPase domain of HSP90 chaperone/DNA topoisomerase II/histidine kinase"/>
    <property type="match status" value="1"/>
</dbReference>
<keyword evidence="2" id="KW-0472">Membrane</keyword>
<dbReference type="InterPro" id="IPR010559">
    <property type="entry name" value="Sig_transdc_His_kin_internal"/>
</dbReference>
<evidence type="ECO:0000256" key="1">
    <source>
        <dbReference type="SAM" id="Coils"/>
    </source>
</evidence>
<dbReference type="RefSeq" id="WP_210759831.1">
    <property type="nucleotide sequence ID" value="NZ_CP060139.1"/>
</dbReference>
<feature type="coiled-coil region" evidence="1">
    <location>
        <begin position="732"/>
        <end position="761"/>
    </location>
</feature>
<keyword evidence="5" id="KW-0808">Transferase</keyword>
<sequence length="958" mass="109572">MSKFGLIRHWQYLSQMARAQHFLAFLLFACLWSAKAQEAAFERIGLEEGLPTLSITDMVQGPEGFIWMASEGAGLLRYDGYRFENFGLKEFPLINQVVRSFKGERLYIQDGRRLAEFQGKDFKLISLPEGTQILDICDFQGQLYVALSNGLYHWDGDSLFFHSALPDGFKDLGQIEDQLVLCTSDALYTWQDAWQQLDSSAYISLAAGKADFYLAHGKLYNLKTAPLGPDQQRGDSIAFALSTPSLNVFVDRQNVYLQGRDESDLSGFYSNDYQGYFSASEIKNIYSFQGLVLLSTSRGIFKMQSPFFKEFGRKMPLLNLSVDENKVFLGTPFGLEVWPFQKVISLKGLVLASLVEGDTIYIATEAGLYYKIEGQEVIHSTPIDGFVFSIGKGNGEIWAAGSSGIWRLKSGQWQRILSDEELGFASIFSIQYLPQDGFWFASYTQGLWHFDGSNWQHYQELAGVNLDSIGMSAIQPMPGKRLAVGTISNGLYIIDRSNSKAHIYSLKDLEFAEIRAFALSEGELWIGTNKGLVSLSDVKESHKAGESAQIHFFGPPVNGGALKEREGELYAAGEEGLFIWDLKRFKQYHHPGVLALLEAELLREENAADLDMWPSEAFSGLREFTELDHDQNYLRFRYGLRSILLPELIQYRYRLLGQSDNWTYAGTRREALFSDLKAGRYTLEVESRYPWQSWALSAKPYVFVVKEAVWRTWWFWSLIALALFALAYVYLRDRWQRREERLRLENDLLEMERKALRLQMNPHFIFNALDSISSFIFKQDPKMAVRYLNNFAKLMRLTLESSMEHIHPVETEVSVLKNYLELEKLRFNNKFEYEIEVDEELDYDIGLPPMLIQPHVENAILHGLKPKEGNGFIHISFKLDGDLLCCTIEDDGIGREKAKELPNKKAHRSMATQINKDRIDLLKRSMNDVIDLKIIDKYNQQGEACGTKVIIRLPAQEL</sequence>
<evidence type="ECO:0000313" key="5">
    <source>
        <dbReference type="EMBL" id="QNR25304.1"/>
    </source>
</evidence>
<dbReference type="Pfam" id="PF06580">
    <property type="entry name" value="His_kinase"/>
    <property type="match status" value="1"/>
</dbReference>
<dbReference type="PROSITE" id="PS51257">
    <property type="entry name" value="PROKAR_LIPOPROTEIN"/>
    <property type="match status" value="1"/>
</dbReference>
<dbReference type="GO" id="GO:0000155">
    <property type="term" value="F:phosphorelay sensor kinase activity"/>
    <property type="evidence" value="ECO:0007669"/>
    <property type="project" value="InterPro"/>
</dbReference>
<dbReference type="InterPro" id="IPR036890">
    <property type="entry name" value="HATPase_C_sf"/>
</dbReference>
<dbReference type="GO" id="GO:0016020">
    <property type="term" value="C:membrane"/>
    <property type="evidence" value="ECO:0007669"/>
    <property type="project" value="InterPro"/>
</dbReference>